<feature type="region of interest" description="Disordered" evidence="1">
    <location>
        <begin position="1"/>
        <end position="52"/>
    </location>
</feature>
<dbReference type="Proteomes" id="UP000000235">
    <property type="component" value="Chromosome"/>
</dbReference>
<dbReference type="eggNOG" id="ENOG502Z7SZ">
    <property type="taxonomic scope" value="Bacteria"/>
</dbReference>
<sequence length="352" mass="39923">MRPNPTRDAQDQYPSPPQQPGVGKPGPGSGRVRRGLTAGRHTRTQKRARPYPGQVTTALPALGTVLETATWQARRQAHQERIDAWLAPHLARRRRGEKHPVQDFLFTYYSYRPARLRRWHPGAGVVLRDADPADFGPDYRASTAGATLDTPAVRARRAESITWIRTLLTATAGRPAQFGCFGMHEWAMVYRQTQDEVRHNAWPLRLSPERVATVVEERGVRCSHFDAYRFFTRPARPLNLLHPTRDSQHDLEQPGCLHANMDLYKWAYKLSPLVPSELVGDCFELAGQIRALDMRASPYDLAALGYPPVAVETPPGRTEYAAAQRGFAERAARLRTRLLDAIDRCDRQRRLW</sequence>
<gene>
    <name evidence="2" type="ordered locus">Strop_1251</name>
</gene>
<reference evidence="3" key="1">
    <citation type="journal article" date="2007" name="Proc. Natl. Acad. Sci. U.S.A.">
        <title>Genome sequencing reveals complex secondary metabolome in the marine actinomycete Salinispora tropica.</title>
        <authorList>
            <person name="Udwary D.W."/>
            <person name="Zeigler L."/>
            <person name="Asolkar R.N."/>
            <person name="Singan V."/>
            <person name="Lapidus A."/>
            <person name="Fenical W."/>
            <person name="Jensen P.R."/>
            <person name="Moore B.S."/>
        </authorList>
    </citation>
    <scope>NUCLEOTIDE SEQUENCE [LARGE SCALE GENOMIC DNA]</scope>
    <source>
        <strain evidence="3">ATCC BAA-916 / DSM 44818 / CNB-440</strain>
    </source>
</reference>
<evidence type="ECO:0000256" key="1">
    <source>
        <dbReference type="SAM" id="MobiDB-lite"/>
    </source>
</evidence>
<dbReference type="EMBL" id="CP000667">
    <property type="protein sequence ID" value="ABP53721.1"/>
    <property type="molecule type" value="Genomic_DNA"/>
</dbReference>
<protein>
    <recommendedName>
        <fullName evidence="4">3-methyladenine DNA glycosylase</fullName>
    </recommendedName>
</protein>
<evidence type="ECO:0000313" key="2">
    <source>
        <dbReference type="EMBL" id="ABP53721.1"/>
    </source>
</evidence>
<dbReference type="KEGG" id="stp:Strop_1251"/>
<name>A4X4C1_SALTO</name>
<organism evidence="2 3">
    <name type="scientific">Salinispora tropica (strain ATCC BAA-916 / DSM 44818 / JCM 13857 / NBRC 105044 / CNB-440)</name>
    <dbReference type="NCBI Taxonomy" id="369723"/>
    <lineage>
        <taxon>Bacteria</taxon>
        <taxon>Bacillati</taxon>
        <taxon>Actinomycetota</taxon>
        <taxon>Actinomycetes</taxon>
        <taxon>Micromonosporales</taxon>
        <taxon>Micromonosporaceae</taxon>
        <taxon>Salinispora</taxon>
    </lineage>
</organism>
<dbReference type="HOGENOM" id="CLU_053604_0_0_11"/>
<proteinExistence type="predicted"/>
<feature type="compositionally biased region" description="Basic residues" evidence="1">
    <location>
        <begin position="40"/>
        <end position="49"/>
    </location>
</feature>
<evidence type="ECO:0000313" key="3">
    <source>
        <dbReference type="Proteomes" id="UP000000235"/>
    </source>
</evidence>
<keyword evidence="3" id="KW-1185">Reference proteome</keyword>
<dbReference type="AlphaFoldDB" id="A4X4C1"/>
<dbReference type="STRING" id="369723.Strop_1251"/>
<dbReference type="PATRIC" id="fig|369723.5.peg.1274"/>
<evidence type="ECO:0008006" key="4">
    <source>
        <dbReference type="Google" id="ProtNLM"/>
    </source>
</evidence>
<accession>A4X4C1</accession>